<evidence type="ECO:0000313" key="5">
    <source>
        <dbReference type="Proteomes" id="UP001281761"/>
    </source>
</evidence>
<dbReference type="PANTHER" id="PTHR10971">
    <property type="entry name" value="MRNA EXPORT FACTOR AND BUB3"/>
    <property type="match status" value="1"/>
</dbReference>
<dbReference type="InterPro" id="IPR001680">
    <property type="entry name" value="WD40_rpt"/>
</dbReference>
<protein>
    <submittedName>
        <fullName evidence="4">mRNA export factor GLE2</fullName>
    </submittedName>
</protein>
<dbReference type="SMART" id="SM00320">
    <property type="entry name" value="WD40"/>
    <property type="match status" value="5"/>
</dbReference>
<evidence type="ECO:0000256" key="2">
    <source>
        <dbReference type="ARBA" id="ARBA00022737"/>
    </source>
</evidence>
<keyword evidence="1 3" id="KW-0853">WD repeat</keyword>
<dbReference type="PROSITE" id="PS50082">
    <property type="entry name" value="WD_REPEATS_2"/>
    <property type="match status" value="2"/>
</dbReference>
<dbReference type="InterPro" id="IPR015943">
    <property type="entry name" value="WD40/YVTN_repeat-like_dom_sf"/>
</dbReference>
<feature type="repeat" description="WD" evidence="3">
    <location>
        <begin position="22"/>
        <end position="58"/>
    </location>
</feature>
<dbReference type="Proteomes" id="UP001281761">
    <property type="component" value="Unassembled WGS sequence"/>
</dbReference>
<sequence length="331" mass="36432">MTFSQNQKPLPVLHSVPGVQGDTISCLSWSPCSHFFAASSWDASTNIWDISKGPAPPVAQVKHERPIFSCCFPTSTTLVTVGGDVYVKLTDLNTKQETKIGEHQLPIRVVKFNSTVNSIATASWDRKVSFWNGTAGAQPVMQIPLNERIYAMDTFDNCCVVSTAEHMLYVIDLRNPTKPMNQFQVETQATCAAIMPNMYASSIGTRNGKVQTHSFNEQQFKSFPFTAQSNQTTRIISAVNAISYSSTSFLCTGGGDCTYSIWDMANRKLCRKSQLFQHPITALSFSPDNKFLAFAAGPDWETGPATAQQRSIPVQIGLHELSDVDFQPGPL</sequence>
<evidence type="ECO:0000256" key="1">
    <source>
        <dbReference type="ARBA" id="ARBA00022574"/>
    </source>
</evidence>
<dbReference type="Pfam" id="PF00400">
    <property type="entry name" value="WD40"/>
    <property type="match status" value="3"/>
</dbReference>
<evidence type="ECO:0000313" key="4">
    <source>
        <dbReference type="EMBL" id="KAK2958754.1"/>
    </source>
</evidence>
<feature type="repeat" description="WD" evidence="3">
    <location>
        <begin position="100"/>
        <end position="132"/>
    </location>
</feature>
<evidence type="ECO:0000256" key="3">
    <source>
        <dbReference type="PROSITE-ProRule" id="PRU00221"/>
    </source>
</evidence>
<organism evidence="4 5">
    <name type="scientific">Blattamonas nauphoetae</name>
    <dbReference type="NCBI Taxonomy" id="2049346"/>
    <lineage>
        <taxon>Eukaryota</taxon>
        <taxon>Metamonada</taxon>
        <taxon>Preaxostyla</taxon>
        <taxon>Oxymonadida</taxon>
        <taxon>Blattamonas</taxon>
    </lineage>
</organism>
<reference evidence="4 5" key="1">
    <citation type="journal article" date="2022" name="bioRxiv">
        <title>Genomics of Preaxostyla Flagellates Illuminates Evolutionary Transitions and the Path Towards Mitochondrial Loss.</title>
        <authorList>
            <person name="Novak L.V.F."/>
            <person name="Treitli S.C."/>
            <person name="Pyrih J."/>
            <person name="Halakuc P."/>
            <person name="Pipaliya S.V."/>
            <person name="Vacek V."/>
            <person name="Brzon O."/>
            <person name="Soukal P."/>
            <person name="Eme L."/>
            <person name="Dacks J.B."/>
            <person name="Karnkowska A."/>
            <person name="Elias M."/>
            <person name="Hampl V."/>
        </authorList>
    </citation>
    <scope>NUCLEOTIDE SEQUENCE [LARGE SCALE GENOMIC DNA]</scope>
    <source>
        <strain evidence="4">NAU3</strain>
        <tissue evidence="4">Gut</tissue>
    </source>
</reference>
<name>A0ABQ9Y4W0_9EUKA</name>
<dbReference type="EMBL" id="JARBJD010000035">
    <property type="protein sequence ID" value="KAK2958754.1"/>
    <property type="molecule type" value="Genomic_DNA"/>
</dbReference>
<keyword evidence="5" id="KW-1185">Reference proteome</keyword>
<keyword evidence="2" id="KW-0677">Repeat</keyword>
<dbReference type="SUPFAM" id="SSF50978">
    <property type="entry name" value="WD40 repeat-like"/>
    <property type="match status" value="1"/>
</dbReference>
<comment type="caution">
    <text evidence="4">The sequence shown here is derived from an EMBL/GenBank/DDBJ whole genome shotgun (WGS) entry which is preliminary data.</text>
</comment>
<accession>A0ABQ9Y4W0</accession>
<proteinExistence type="predicted"/>
<dbReference type="InterPro" id="IPR036322">
    <property type="entry name" value="WD40_repeat_dom_sf"/>
</dbReference>
<dbReference type="Gene3D" id="2.130.10.10">
    <property type="entry name" value="YVTN repeat-like/Quinoprotein amine dehydrogenase"/>
    <property type="match status" value="1"/>
</dbReference>
<gene>
    <name evidence="4" type="ORF">BLNAU_6257</name>
</gene>